<dbReference type="GeneID" id="9938247"/>
<sequence>MKRIEREEKAGKGKEIRQHNFNRSPFTSYRADMRCSFPFFPSLGEIYYGISGNDCCQDINPIQFTLAKRTTHICTTLTSTFHSTTDPCVLLHGHLLSREEACMPL</sequence>
<dbReference type="AlphaFoldDB" id="A0A1S0UA86"/>
<gene>
    <name evidence="1" type="ORF">LOAG_00878</name>
</gene>
<proteinExistence type="predicted"/>
<dbReference type="InParanoid" id="A0A1S0UA86"/>
<dbReference type="EMBL" id="JH712075">
    <property type="protein sequence ID" value="EFO27609.1"/>
    <property type="molecule type" value="Genomic_DNA"/>
</dbReference>
<accession>A0A1S0UA86</accession>
<reference evidence="1" key="1">
    <citation type="submission" date="2012-04" db="EMBL/GenBank/DDBJ databases">
        <title>The Genome Sequence of Loa loa.</title>
        <authorList>
            <consortium name="The Broad Institute Genome Sequencing Platform"/>
            <consortium name="Broad Institute Genome Sequencing Center for Infectious Disease"/>
            <person name="Nutman T.B."/>
            <person name="Fink D.L."/>
            <person name="Russ C."/>
            <person name="Young S."/>
            <person name="Zeng Q."/>
            <person name="Gargeya S."/>
            <person name="Alvarado L."/>
            <person name="Berlin A."/>
            <person name="Chapman S.B."/>
            <person name="Chen Z."/>
            <person name="Freedman E."/>
            <person name="Gellesch M."/>
            <person name="Goldberg J."/>
            <person name="Griggs A."/>
            <person name="Gujja S."/>
            <person name="Heilman E.R."/>
            <person name="Heiman D."/>
            <person name="Howarth C."/>
            <person name="Mehta T."/>
            <person name="Neiman D."/>
            <person name="Pearson M."/>
            <person name="Roberts A."/>
            <person name="Saif S."/>
            <person name="Shea T."/>
            <person name="Shenoy N."/>
            <person name="Sisk P."/>
            <person name="Stolte C."/>
            <person name="Sykes S."/>
            <person name="White J."/>
            <person name="Yandava C."/>
            <person name="Haas B."/>
            <person name="Henn M.R."/>
            <person name="Nusbaum C."/>
            <person name="Birren B."/>
        </authorList>
    </citation>
    <scope>NUCLEOTIDE SEQUENCE [LARGE SCALE GENOMIC DNA]</scope>
</reference>
<name>A0A1S0UA86_LOALO</name>
<organism evidence="1">
    <name type="scientific">Loa loa</name>
    <name type="common">Eye worm</name>
    <name type="synonym">Filaria loa</name>
    <dbReference type="NCBI Taxonomy" id="7209"/>
    <lineage>
        <taxon>Eukaryota</taxon>
        <taxon>Metazoa</taxon>
        <taxon>Ecdysozoa</taxon>
        <taxon>Nematoda</taxon>
        <taxon>Chromadorea</taxon>
        <taxon>Rhabditida</taxon>
        <taxon>Spirurina</taxon>
        <taxon>Spiruromorpha</taxon>
        <taxon>Filarioidea</taxon>
        <taxon>Onchocercidae</taxon>
        <taxon>Loa</taxon>
    </lineage>
</organism>
<dbReference type="KEGG" id="loa:LOAG_00878"/>
<dbReference type="RefSeq" id="XP_003136466.1">
    <property type="nucleotide sequence ID" value="XM_003136418.1"/>
</dbReference>
<dbReference type="CTD" id="9938247"/>
<protein>
    <submittedName>
        <fullName evidence="1">Uncharacterized protein</fullName>
    </submittedName>
</protein>
<evidence type="ECO:0000313" key="1">
    <source>
        <dbReference type="EMBL" id="EFO27609.1"/>
    </source>
</evidence>